<dbReference type="GO" id="GO:0006538">
    <property type="term" value="P:L-glutamate catabolic process"/>
    <property type="evidence" value="ECO:0007669"/>
    <property type="project" value="TreeGrafter"/>
</dbReference>
<evidence type="ECO:0000256" key="10">
    <source>
        <dbReference type="SAM" id="MobiDB-lite"/>
    </source>
</evidence>
<dbReference type="OrthoDB" id="5152799at2759"/>
<keyword evidence="4 7" id="KW-0663">Pyridoxal phosphate</keyword>
<evidence type="ECO:0000313" key="11">
    <source>
        <dbReference type="EMBL" id="KDN53133.1"/>
    </source>
</evidence>
<protein>
    <recommendedName>
        <fullName evidence="3 9">Glutamate decarboxylase</fullName>
        <ecNumber evidence="3 9">4.1.1.15</ecNumber>
    </recommendedName>
</protein>
<dbReference type="STRING" id="1037660.A0A066WKM2"/>
<dbReference type="GO" id="GO:0005829">
    <property type="term" value="C:cytosol"/>
    <property type="evidence" value="ECO:0007669"/>
    <property type="project" value="TreeGrafter"/>
</dbReference>
<comment type="cofactor">
    <cofactor evidence="1 7 8">
        <name>pyridoxal 5'-phosphate</name>
        <dbReference type="ChEBI" id="CHEBI:597326"/>
    </cofactor>
</comment>
<dbReference type="Gene3D" id="4.10.280.50">
    <property type="match status" value="1"/>
</dbReference>
<organism evidence="11 12">
    <name type="scientific">Tilletiaria anomala (strain ATCC 24038 / CBS 436.72 / UBC 951)</name>
    <dbReference type="NCBI Taxonomy" id="1037660"/>
    <lineage>
        <taxon>Eukaryota</taxon>
        <taxon>Fungi</taxon>
        <taxon>Dikarya</taxon>
        <taxon>Basidiomycota</taxon>
        <taxon>Ustilaginomycotina</taxon>
        <taxon>Exobasidiomycetes</taxon>
        <taxon>Georgefischeriales</taxon>
        <taxon>Tilletiariaceae</taxon>
        <taxon>Tilletiaria</taxon>
    </lineage>
</organism>
<evidence type="ECO:0000256" key="1">
    <source>
        <dbReference type="ARBA" id="ARBA00001933"/>
    </source>
</evidence>
<dbReference type="InterPro" id="IPR002129">
    <property type="entry name" value="PyrdxlP-dep_de-COase"/>
</dbReference>
<feature type="region of interest" description="Disordered" evidence="10">
    <location>
        <begin position="525"/>
        <end position="567"/>
    </location>
</feature>
<dbReference type="HOGENOM" id="CLU_019582_2_2_1"/>
<gene>
    <name evidence="11" type="ORF">K437DRAFT_271917</name>
</gene>
<dbReference type="FunFam" id="4.10.280.50:FF:000001">
    <property type="entry name" value="Glutamate decarboxylase"/>
    <property type="match status" value="1"/>
</dbReference>
<evidence type="ECO:0000256" key="5">
    <source>
        <dbReference type="ARBA" id="ARBA00023239"/>
    </source>
</evidence>
<evidence type="ECO:0000256" key="8">
    <source>
        <dbReference type="RuleBase" id="RU000382"/>
    </source>
</evidence>
<dbReference type="GeneID" id="25266310"/>
<dbReference type="EMBL" id="JMSN01000004">
    <property type="protein sequence ID" value="KDN53133.1"/>
    <property type="molecule type" value="Genomic_DNA"/>
</dbReference>
<dbReference type="InterPro" id="IPR015424">
    <property type="entry name" value="PyrdxlP-dep_Trfase"/>
</dbReference>
<dbReference type="GO" id="GO:0030170">
    <property type="term" value="F:pyridoxal phosphate binding"/>
    <property type="evidence" value="ECO:0007669"/>
    <property type="project" value="InterPro"/>
</dbReference>
<keyword evidence="5 8" id="KW-0456">Lyase</keyword>
<comment type="caution">
    <text evidence="11">The sequence shown here is derived from an EMBL/GenBank/DDBJ whole genome shotgun (WGS) entry which is preliminary data.</text>
</comment>
<keyword evidence="9" id="KW-0210">Decarboxylase</keyword>
<dbReference type="Gene3D" id="3.90.1150.160">
    <property type="match status" value="1"/>
</dbReference>
<evidence type="ECO:0000256" key="9">
    <source>
        <dbReference type="RuleBase" id="RU361171"/>
    </source>
</evidence>
<dbReference type="Gene3D" id="3.40.640.10">
    <property type="entry name" value="Type I PLP-dependent aspartate aminotransferase-like (Major domain)"/>
    <property type="match status" value="1"/>
</dbReference>
<comment type="similarity">
    <text evidence="2 8">Belongs to the group II decarboxylase family.</text>
</comment>
<dbReference type="NCBIfam" id="TIGR01788">
    <property type="entry name" value="Glu-decarb-GAD"/>
    <property type="match status" value="1"/>
</dbReference>
<dbReference type="EC" id="4.1.1.15" evidence="3 9"/>
<dbReference type="OMA" id="KNIMQNC"/>
<name>A0A066WKM2_TILAU</name>
<dbReference type="AlphaFoldDB" id="A0A066WKM2"/>
<sequence>MTLSKHIDADDLIQQAQDHPYLSFVQRPGGAKKRAAHSGPFGGRYQTQELPKYSFPSIGISDDAAYQLISSELALDGRPTLNLASFVHTYMNSAATKLIMENISVNLADQDEYPATMTIHGRCISMLADLWHAPKEIDPATGKRHGAMGTATAGSSEAIMLGGLAMKKRWQEKMKAAGKDYKNPGPNVVFGSNAQVAIEKFARYFDVEERLVPISKESHYCFDPKKAIKMVDENTIGAIIILGSTYTGHFEPVKEMADLLDEYEKNAGHDIPIHVDGASGAMVAPFAFPDLEWDFKIPRVKSINTSGHKFGMVYCGIGWIIWRSADFLPKDLIFELHYLGSVEYSFNLNFSRPAAPVLGQYYNFINLGFEGYRNVMMDDLKNARIFSRALEASGYYEVLSDIHRPASVIASADTKVGSFDESECRNYAPGLPVVSFKWTDGFKTKYPHLQQHWIQTLLRVKGWIVPNYSLSAPMTDVEILRVVVRENLSEDMIDLLVHDLMSITESLTDNSSPEASLASVISKSNKTTADKHAHGPTNIPHHKHHPRHQHSLEKGSGTKAVGYAKQC</sequence>
<dbReference type="Pfam" id="PF00282">
    <property type="entry name" value="Pyridoxal_deC"/>
    <property type="match status" value="1"/>
</dbReference>
<keyword evidence="12" id="KW-1185">Reference proteome</keyword>
<dbReference type="InParanoid" id="A0A066WKM2"/>
<feature type="modified residue" description="N6-(pyridoxal phosphate)lysine" evidence="7">
    <location>
        <position position="309"/>
    </location>
</feature>
<proteinExistence type="inferred from homology"/>
<dbReference type="Proteomes" id="UP000027361">
    <property type="component" value="Unassembled WGS sequence"/>
</dbReference>
<evidence type="ECO:0000256" key="7">
    <source>
        <dbReference type="PIRSR" id="PIRSR602129-50"/>
    </source>
</evidence>
<evidence type="ECO:0000256" key="6">
    <source>
        <dbReference type="ARBA" id="ARBA00048868"/>
    </source>
</evidence>
<dbReference type="FunFam" id="3.40.640.10:FF:000017">
    <property type="entry name" value="Glutamate decarboxylase"/>
    <property type="match status" value="1"/>
</dbReference>
<dbReference type="InterPro" id="IPR015421">
    <property type="entry name" value="PyrdxlP-dep_Trfase_major"/>
</dbReference>
<accession>A0A066WKM2</accession>
<dbReference type="RefSeq" id="XP_013245972.1">
    <property type="nucleotide sequence ID" value="XM_013390518.1"/>
</dbReference>
<dbReference type="SUPFAM" id="SSF53383">
    <property type="entry name" value="PLP-dependent transferases"/>
    <property type="match status" value="1"/>
</dbReference>
<reference evidence="11 12" key="1">
    <citation type="submission" date="2014-05" db="EMBL/GenBank/DDBJ databases">
        <title>Draft genome sequence of a rare smut relative, Tilletiaria anomala UBC 951.</title>
        <authorList>
            <consortium name="DOE Joint Genome Institute"/>
            <person name="Toome M."/>
            <person name="Kuo A."/>
            <person name="Henrissat B."/>
            <person name="Lipzen A."/>
            <person name="Tritt A."/>
            <person name="Yoshinaga Y."/>
            <person name="Zane M."/>
            <person name="Barry K."/>
            <person name="Grigoriev I.V."/>
            <person name="Spatafora J.W."/>
            <person name="Aimea M.C."/>
        </authorList>
    </citation>
    <scope>NUCLEOTIDE SEQUENCE [LARGE SCALE GENOMIC DNA]</scope>
    <source>
        <strain evidence="11 12">UBC 951</strain>
    </source>
</reference>
<dbReference type="GO" id="GO:0004351">
    <property type="term" value="F:glutamate decarboxylase activity"/>
    <property type="evidence" value="ECO:0007669"/>
    <property type="project" value="UniProtKB-EC"/>
</dbReference>
<evidence type="ECO:0000313" key="12">
    <source>
        <dbReference type="Proteomes" id="UP000027361"/>
    </source>
</evidence>
<dbReference type="PANTHER" id="PTHR43321">
    <property type="entry name" value="GLUTAMATE DECARBOXYLASE"/>
    <property type="match status" value="1"/>
</dbReference>
<comment type="catalytic activity">
    <reaction evidence="6 9">
        <text>L-glutamate + H(+) = 4-aminobutanoate + CO2</text>
        <dbReference type="Rhea" id="RHEA:17785"/>
        <dbReference type="ChEBI" id="CHEBI:15378"/>
        <dbReference type="ChEBI" id="CHEBI:16526"/>
        <dbReference type="ChEBI" id="CHEBI:29985"/>
        <dbReference type="ChEBI" id="CHEBI:59888"/>
        <dbReference type="EC" id="4.1.1.15"/>
    </reaction>
</comment>
<feature type="compositionally biased region" description="Basic residues" evidence="10">
    <location>
        <begin position="540"/>
        <end position="549"/>
    </location>
</feature>
<dbReference type="InterPro" id="IPR010107">
    <property type="entry name" value="Glutamate_decarboxylase"/>
</dbReference>
<dbReference type="PANTHER" id="PTHR43321:SF3">
    <property type="entry name" value="GLUTAMATE DECARBOXYLASE"/>
    <property type="match status" value="1"/>
</dbReference>
<evidence type="ECO:0000256" key="2">
    <source>
        <dbReference type="ARBA" id="ARBA00009533"/>
    </source>
</evidence>
<evidence type="ECO:0000256" key="4">
    <source>
        <dbReference type="ARBA" id="ARBA00022898"/>
    </source>
</evidence>
<evidence type="ECO:0000256" key="3">
    <source>
        <dbReference type="ARBA" id="ARBA00012421"/>
    </source>
</evidence>